<dbReference type="Pfam" id="PF01163">
    <property type="entry name" value="RIO1"/>
    <property type="match status" value="1"/>
</dbReference>
<dbReference type="EC" id="2.7.11.1" evidence="2"/>
<organism evidence="14 15">
    <name type="scientific">Nosema granulosis</name>
    <dbReference type="NCBI Taxonomy" id="83296"/>
    <lineage>
        <taxon>Eukaryota</taxon>
        <taxon>Fungi</taxon>
        <taxon>Fungi incertae sedis</taxon>
        <taxon>Microsporidia</taxon>
        <taxon>Nosematidae</taxon>
        <taxon>Nosema</taxon>
    </lineage>
</organism>
<feature type="compositionally biased region" description="Basic and acidic residues" evidence="12">
    <location>
        <begin position="374"/>
        <end position="391"/>
    </location>
</feature>
<comment type="catalytic activity">
    <reaction evidence="10">
        <text>L-threonyl-[protein] + ATP = O-phospho-L-threonyl-[protein] + ADP + H(+)</text>
        <dbReference type="Rhea" id="RHEA:46608"/>
        <dbReference type="Rhea" id="RHEA-COMP:11060"/>
        <dbReference type="Rhea" id="RHEA-COMP:11605"/>
        <dbReference type="ChEBI" id="CHEBI:15378"/>
        <dbReference type="ChEBI" id="CHEBI:30013"/>
        <dbReference type="ChEBI" id="CHEBI:30616"/>
        <dbReference type="ChEBI" id="CHEBI:61977"/>
        <dbReference type="ChEBI" id="CHEBI:456216"/>
        <dbReference type="EC" id="2.7.11.1"/>
    </reaction>
</comment>
<dbReference type="EMBL" id="SBJO01000019">
    <property type="protein sequence ID" value="KAF9764513.1"/>
    <property type="molecule type" value="Genomic_DNA"/>
</dbReference>
<comment type="catalytic activity">
    <reaction evidence="11">
        <text>L-seryl-[protein] + ATP = O-phospho-L-seryl-[protein] + ADP + H(+)</text>
        <dbReference type="Rhea" id="RHEA:17989"/>
        <dbReference type="Rhea" id="RHEA-COMP:9863"/>
        <dbReference type="Rhea" id="RHEA-COMP:11604"/>
        <dbReference type="ChEBI" id="CHEBI:15378"/>
        <dbReference type="ChEBI" id="CHEBI:29999"/>
        <dbReference type="ChEBI" id="CHEBI:30616"/>
        <dbReference type="ChEBI" id="CHEBI:83421"/>
        <dbReference type="ChEBI" id="CHEBI:456216"/>
        <dbReference type="EC" id="2.7.11.1"/>
    </reaction>
</comment>
<evidence type="ECO:0000256" key="11">
    <source>
        <dbReference type="ARBA" id="ARBA00048679"/>
    </source>
</evidence>
<proteinExistence type="inferred from homology"/>
<keyword evidence="5" id="KW-0479">Metal-binding</keyword>
<dbReference type="InterPro" id="IPR051272">
    <property type="entry name" value="RIO-type_Ser/Thr_kinase"/>
</dbReference>
<evidence type="ECO:0000256" key="2">
    <source>
        <dbReference type="ARBA" id="ARBA00012513"/>
    </source>
</evidence>
<dbReference type="Gene3D" id="3.30.200.20">
    <property type="entry name" value="Phosphorylase Kinase, domain 1"/>
    <property type="match status" value="1"/>
</dbReference>
<gene>
    <name evidence="14" type="primary">RIO1</name>
    <name evidence="14" type="ORF">NGRA_0499</name>
</gene>
<evidence type="ECO:0000313" key="15">
    <source>
        <dbReference type="Proteomes" id="UP000740883"/>
    </source>
</evidence>
<feature type="domain" description="RIO kinase" evidence="13">
    <location>
        <begin position="12"/>
        <end position="315"/>
    </location>
</feature>
<evidence type="ECO:0000256" key="4">
    <source>
        <dbReference type="ARBA" id="ARBA00022679"/>
    </source>
</evidence>
<evidence type="ECO:0000256" key="5">
    <source>
        <dbReference type="ARBA" id="ARBA00022723"/>
    </source>
</evidence>
<dbReference type="OrthoDB" id="205248at2759"/>
<evidence type="ECO:0000259" key="13">
    <source>
        <dbReference type="SMART" id="SM00090"/>
    </source>
</evidence>
<evidence type="ECO:0000256" key="9">
    <source>
        <dbReference type="ARBA" id="ARBA00022842"/>
    </source>
</evidence>
<reference evidence="14 15" key="1">
    <citation type="journal article" date="2020" name="Genome Biol. Evol.">
        <title>Comparative genomics of strictly vertically transmitted, feminizing microsporidia endosymbionts of amphipod crustaceans.</title>
        <authorList>
            <person name="Cormier A."/>
            <person name="Chebbi M.A."/>
            <person name="Giraud I."/>
            <person name="Wattier R."/>
            <person name="Teixeira M."/>
            <person name="Gilbert C."/>
            <person name="Rigaud T."/>
            <person name="Cordaux R."/>
        </authorList>
    </citation>
    <scope>NUCLEOTIDE SEQUENCE [LARGE SCALE GENOMIC DNA]</scope>
    <source>
        <strain evidence="14 15">Ou3-Ou53</strain>
    </source>
</reference>
<accession>A0A9P6H192</accession>
<evidence type="ECO:0000256" key="6">
    <source>
        <dbReference type="ARBA" id="ARBA00022741"/>
    </source>
</evidence>
<keyword evidence="6" id="KW-0547">Nucleotide-binding</keyword>
<keyword evidence="15" id="KW-1185">Reference proteome</keyword>
<dbReference type="SMART" id="SM00090">
    <property type="entry name" value="RIO"/>
    <property type="match status" value="1"/>
</dbReference>
<evidence type="ECO:0000256" key="3">
    <source>
        <dbReference type="ARBA" id="ARBA00022527"/>
    </source>
</evidence>
<dbReference type="Proteomes" id="UP000740883">
    <property type="component" value="Unassembled WGS sequence"/>
</dbReference>
<evidence type="ECO:0000256" key="1">
    <source>
        <dbReference type="ARBA" id="ARBA00009196"/>
    </source>
</evidence>
<dbReference type="InterPro" id="IPR018934">
    <property type="entry name" value="RIO_dom"/>
</dbReference>
<sequence>MKPCKVEKTRKDKSDRATVDKVLDKKTLAILEKLIKRGKLFDLGGSICTGKEANVYLANSSTALYSKYVNNIHVLDEKESKNVFNMKNFQKFLNKKTDIKDGNIVESMKEHFEQEKNVSKPEEIETEANEEEIIPVAIKIYKTSTMLFKDRERYIESEQRFKRFCTSNSRKLVKLWAEKEVRNLKRLNKADIPSPIPIYLKRNVLIMTLLGEENNIAPRLKDADMHDIEDCYNQCINIMNEMYNKAGLVHSDFSEYNLLYKDKVVYVIDVGQSVEISHINSNYFLIIDITNINSFFKKIGFSVRNVNEIFEEITKKRIPEYLRGTDVTKNTFIPTNLSEISNIEDMEMFKNGPREIEEQDSSNTSDSSSEENEETKKDDDQPRLVDNLDKKERKRLTKEFNKIRRLSRISKKEKHRIFKKYKGKKK</sequence>
<dbReference type="GO" id="GO:0004674">
    <property type="term" value="F:protein serine/threonine kinase activity"/>
    <property type="evidence" value="ECO:0007669"/>
    <property type="project" value="UniProtKB-KW"/>
</dbReference>
<name>A0A9P6H192_9MICR</name>
<keyword evidence="8" id="KW-0067">ATP-binding</keyword>
<dbReference type="GO" id="GO:0046872">
    <property type="term" value="F:metal ion binding"/>
    <property type="evidence" value="ECO:0007669"/>
    <property type="project" value="UniProtKB-KW"/>
</dbReference>
<comment type="caution">
    <text evidence="14">The sequence shown here is derived from an EMBL/GenBank/DDBJ whole genome shotgun (WGS) entry which is preliminary data.</text>
</comment>
<keyword evidence="3" id="KW-0723">Serine/threonine-protein kinase</keyword>
<dbReference type="InterPro" id="IPR000687">
    <property type="entry name" value="RIO_kinase"/>
</dbReference>
<evidence type="ECO:0000256" key="10">
    <source>
        <dbReference type="ARBA" id="ARBA00047899"/>
    </source>
</evidence>
<feature type="region of interest" description="Disordered" evidence="12">
    <location>
        <begin position="355"/>
        <end position="391"/>
    </location>
</feature>
<dbReference type="InterPro" id="IPR011009">
    <property type="entry name" value="Kinase-like_dom_sf"/>
</dbReference>
<protein>
    <recommendedName>
        <fullName evidence="2">non-specific serine/threonine protein kinase</fullName>
        <ecNumber evidence="2">2.7.11.1</ecNumber>
    </recommendedName>
</protein>
<dbReference type="Gene3D" id="1.10.510.10">
    <property type="entry name" value="Transferase(Phosphotransferase) domain 1"/>
    <property type="match status" value="1"/>
</dbReference>
<evidence type="ECO:0000256" key="12">
    <source>
        <dbReference type="SAM" id="MobiDB-lite"/>
    </source>
</evidence>
<comment type="similarity">
    <text evidence="1">Belongs to the protein kinase superfamily. RIO-type Ser/Thr kinase family.</text>
</comment>
<keyword evidence="7 14" id="KW-0418">Kinase</keyword>
<keyword evidence="9" id="KW-0460">Magnesium</keyword>
<evidence type="ECO:0000313" key="14">
    <source>
        <dbReference type="EMBL" id="KAF9764513.1"/>
    </source>
</evidence>
<evidence type="ECO:0000256" key="8">
    <source>
        <dbReference type="ARBA" id="ARBA00022840"/>
    </source>
</evidence>
<evidence type="ECO:0000256" key="7">
    <source>
        <dbReference type="ARBA" id="ARBA00022777"/>
    </source>
</evidence>
<dbReference type="AlphaFoldDB" id="A0A9P6H192"/>
<dbReference type="SUPFAM" id="SSF56112">
    <property type="entry name" value="Protein kinase-like (PK-like)"/>
    <property type="match status" value="1"/>
</dbReference>
<keyword evidence="4" id="KW-0808">Transferase</keyword>
<dbReference type="PANTHER" id="PTHR45723">
    <property type="entry name" value="SERINE/THREONINE-PROTEIN KINASE RIO1"/>
    <property type="match status" value="1"/>
</dbReference>
<dbReference type="GO" id="GO:0005524">
    <property type="term" value="F:ATP binding"/>
    <property type="evidence" value="ECO:0007669"/>
    <property type="project" value="UniProtKB-KW"/>
</dbReference>